<feature type="transmembrane region" description="Helical" evidence="15">
    <location>
        <begin position="12"/>
        <end position="33"/>
    </location>
</feature>
<evidence type="ECO:0000256" key="10">
    <source>
        <dbReference type="ARBA" id="ARBA00023004"/>
    </source>
</evidence>
<dbReference type="GO" id="GO:0005886">
    <property type="term" value="C:plasma membrane"/>
    <property type="evidence" value="ECO:0007669"/>
    <property type="project" value="UniProtKB-SubCell"/>
</dbReference>
<dbReference type="NCBIfam" id="NF009731">
    <property type="entry name" value="PRK13254.1-5"/>
    <property type="match status" value="1"/>
</dbReference>
<keyword evidence="8 13" id="KW-0735">Signal-anchor</keyword>
<dbReference type="Proteomes" id="UP000031623">
    <property type="component" value="Chromosome"/>
</dbReference>
<proteinExistence type="inferred from homology"/>
<keyword evidence="2 13" id="KW-1003">Cell membrane</keyword>
<dbReference type="GO" id="GO:0020037">
    <property type="term" value="F:heme binding"/>
    <property type="evidence" value="ECO:0007669"/>
    <property type="project" value="InterPro"/>
</dbReference>
<dbReference type="GO" id="GO:0046872">
    <property type="term" value="F:metal ion binding"/>
    <property type="evidence" value="ECO:0007669"/>
    <property type="project" value="UniProtKB-KW"/>
</dbReference>
<evidence type="ECO:0000256" key="12">
    <source>
        <dbReference type="ARBA" id="ARBA00056663"/>
    </source>
</evidence>
<dbReference type="NCBIfam" id="NF009729">
    <property type="entry name" value="PRK13254.1-3"/>
    <property type="match status" value="1"/>
</dbReference>
<keyword evidence="4 13" id="KW-0349">Heme</keyword>
<dbReference type="PANTHER" id="PTHR34128">
    <property type="entry name" value="CYTOCHROME C-TYPE BIOGENESIS PROTEIN CCME HOMOLOG, MITOCHONDRIAL"/>
    <property type="match status" value="1"/>
</dbReference>
<keyword evidence="7 13" id="KW-0201">Cytochrome c-type biogenesis</keyword>
<dbReference type="NCBIfam" id="NF009727">
    <property type="entry name" value="PRK13254.1-1"/>
    <property type="match status" value="1"/>
</dbReference>
<dbReference type="PANTHER" id="PTHR34128:SF2">
    <property type="entry name" value="CYTOCHROME C-TYPE BIOGENESIS PROTEIN CCME HOMOLOG, MITOCHONDRIAL"/>
    <property type="match status" value="1"/>
</dbReference>
<dbReference type="AlphaFoldDB" id="A0A090AGR9"/>
<keyword evidence="10 13" id="KW-0408">Iron</keyword>
<evidence type="ECO:0000256" key="7">
    <source>
        <dbReference type="ARBA" id="ARBA00022748"/>
    </source>
</evidence>
<keyword evidence="17" id="KW-1185">Reference proteome</keyword>
<evidence type="ECO:0000313" key="16">
    <source>
        <dbReference type="EMBL" id="BAP57463.1"/>
    </source>
</evidence>
<reference evidence="16" key="1">
    <citation type="journal article" date="2014" name="ISME J.">
        <title>Ecophysiology of Thioploca ingrica as revealed by the complete genome sequence supplemented with proteomic evidence.</title>
        <authorList>
            <person name="Kojima H."/>
            <person name="Ogura Y."/>
            <person name="Yamamoto N."/>
            <person name="Togashi T."/>
            <person name="Mori H."/>
            <person name="Watanabe T."/>
            <person name="Nemoto F."/>
            <person name="Kurokawa K."/>
            <person name="Hayashi T."/>
            <person name="Fukui M."/>
        </authorList>
    </citation>
    <scope>NUCLEOTIDE SEQUENCE [LARGE SCALE GENOMIC DNA]</scope>
</reference>
<evidence type="ECO:0000256" key="6">
    <source>
        <dbReference type="ARBA" id="ARBA00022723"/>
    </source>
</evidence>
<feature type="binding site" description="covalent" evidence="13 14">
    <location>
        <position position="127"/>
    </location>
    <ligand>
        <name>heme</name>
        <dbReference type="ChEBI" id="CHEBI:30413"/>
    </ligand>
</feature>
<dbReference type="Pfam" id="PF03100">
    <property type="entry name" value="CcmE"/>
    <property type="match status" value="1"/>
</dbReference>
<keyword evidence="3" id="KW-0997">Cell inner membrane</keyword>
<name>A0A090AGR9_9GAMM</name>
<accession>A0A090AGR9</accession>
<dbReference type="HAMAP" id="MF_01959">
    <property type="entry name" value="CcmE"/>
    <property type="match status" value="1"/>
</dbReference>
<dbReference type="Gene3D" id="2.40.50.140">
    <property type="entry name" value="Nucleic acid-binding proteins"/>
    <property type="match status" value="1"/>
</dbReference>
<dbReference type="InterPro" id="IPR004329">
    <property type="entry name" value="CcmE"/>
</dbReference>
<keyword evidence="11 13" id="KW-0472">Membrane</keyword>
<evidence type="ECO:0000256" key="5">
    <source>
        <dbReference type="ARBA" id="ARBA00022692"/>
    </source>
</evidence>
<evidence type="ECO:0000256" key="3">
    <source>
        <dbReference type="ARBA" id="ARBA00022519"/>
    </source>
</evidence>
<evidence type="ECO:0000256" key="2">
    <source>
        <dbReference type="ARBA" id="ARBA00022475"/>
    </source>
</evidence>
<dbReference type="KEGG" id="tig:THII_3166"/>
<dbReference type="SUPFAM" id="SSF82093">
    <property type="entry name" value="Heme chaperone CcmE"/>
    <property type="match status" value="1"/>
</dbReference>
<evidence type="ECO:0000256" key="4">
    <source>
        <dbReference type="ARBA" id="ARBA00022617"/>
    </source>
</evidence>
<sequence>MITLNPKHKKRLGIVLLIVIGIGSTVALAITAFRQNMLYFFSPSQIIAGEAPHDRVIRVGGMVNKGSVQRARDSLQVNFNVTDFKYTIPVQYTGILPDLFREGQGIVAIGRMQRDGTFLADEVLAKHDEKYMPPEVADALKAAEAKPVQDNSSLTNKGIN</sequence>
<dbReference type="STRING" id="40754.THII_3166"/>
<evidence type="ECO:0000256" key="8">
    <source>
        <dbReference type="ARBA" id="ARBA00022968"/>
    </source>
</evidence>
<comment type="function">
    <text evidence="12 13">Heme chaperone required for the biogenesis of c-type cytochromes. Transiently binds heme delivered by CcmC and transfers the heme to apo-cytochromes in a process facilitated by CcmF and CcmH.</text>
</comment>
<evidence type="ECO:0000313" key="17">
    <source>
        <dbReference type="Proteomes" id="UP000031623"/>
    </source>
</evidence>
<comment type="similarity">
    <text evidence="13">Belongs to the CcmE/CycJ family.</text>
</comment>
<dbReference type="InterPro" id="IPR036127">
    <property type="entry name" value="CcmE-like_sf"/>
</dbReference>
<dbReference type="EMBL" id="AP014633">
    <property type="protein sequence ID" value="BAP57463.1"/>
    <property type="molecule type" value="Genomic_DNA"/>
</dbReference>
<dbReference type="HOGENOM" id="CLU_079503_1_1_6"/>
<comment type="subcellular location">
    <subcellularLocation>
        <location evidence="1">Cell inner membrane</location>
    </subcellularLocation>
    <subcellularLocation>
        <location evidence="13">Cell membrane</location>
        <topology evidence="13">Single-pass type II membrane protein</topology>
    </subcellularLocation>
</comment>
<keyword evidence="6 13" id="KW-0479">Metal-binding</keyword>
<dbReference type="FunFam" id="2.40.50.140:FF:000104">
    <property type="entry name" value="Cytochrome c-type biogenesis protein CcmE"/>
    <property type="match status" value="1"/>
</dbReference>
<evidence type="ECO:0000256" key="13">
    <source>
        <dbReference type="HAMAP-Rule" id="MF_01959"/>
    </source>
</evidence>
<feature type="binding site" description="axial binding residue" evidence="13 14">
    <location>
        <position position="131"/>
    </location>
    <ligand>
        <name>heme</name>
        <dbReference type="ChEBI" id="CHEBI:30413"/>
    </ligand>
    <ligandPart>
        <name>Fe</name>
        <dbReference type="ChEBI" id="CHEBI:18248"/>
    </ligandPart>
</feature>
<dbReference type="InterPro" id="IPR012340">
    <property type="entry name" value="NA-bd_OB-fold"/>
</dbReference>
<gene>
    <name evidence="13" type="primary">ccmE</name>
    <name evidence="13" type="synonym">cycJ</name>
    <name evidence="16" type="ORF">THII_3166</name>
</gene>
<feature type="topological domain" description="Extracellular" evidence="13">
    <location>
        <begin position="33"/>
        <end position="160"/>
    </location>
</feature>
<evidence type="ECO:0000256" key="1">
    <source>
        <dbReference type="ARBA" id="ARBA00004533"/>
    </source>
</evidence>
<keyword evidence="5 13" id="KW-0812">Transmembrane</keyword>
<keyword evidence="9 13" id="KW-1133">Transmembrane helix</keyword>
<dbReference type="GO" id="GO:0017004">
    <property type="term" value="P:cytochrome complex assembly"/>
    <property type="evidence" value="ECO:0007669"/>
    <property type="project" value="UniProtKB-KW"/>
</dbReference>
<protein>
    <recommendedName>
        <fullName evidence="13">Cytochrome c-type biogenesis protein CcmE</fullName>
    </recommendedName>
    <alternativeName>
        <fullName evidence="13">Cytochrome c maturation protein E</fullName>
    </alternativeName>
    <alternativeName>
        <fullName evidence="13">Heme chaperone CcmE</fullName>
    </alternativeName>
</protein>
<evidence type="ECO:0000256" key="15">
    <source>
        <dbReference type="SAM" id="Phobius"/>
    </source>
</evidence>
<evidence type="ECO:0000256" key="14">
    <source>
        <dbReference type="PIRSR" id="PIRSR604329-50"/>
    </source>
</evidence>
<feature type="topological domain" description="Cytoplasmic" evidence="13">
    <location>
        <begin position="1"/>
        <end position="11"/>
    </location>
</feature>
<dbReference type="GO" id="GO:0017003">
    <property type="term" value="P:protein-heme linkage"/>
    <property type="evidence" value="ECO:0007669"/>
    <property type="project" value="UniProtKB-UniRule"/>
</dbReference>
<organism evidence="16 17">
    <name type="scientific">Thioploca ingrica</name>
    <dbReference type="NCBI Taxonomy" id="40754"/>
    <lineage>
        <taxon>Bacteria</taxon>
        <taxon>Pseudomonadati</taxon>
        <taxon>Pseudomonadota</taxon>
        <taxon>Gammaproteobacteria</taxon>
        <taxon>Thiotrichales</taxon>
        <taxon>Thiotrichaceae</taxon>
        <taxon>Thioploca</taxon>
    </lineage>
</organism>
<evidence type="ECO:0000256" key="11">
    <source>
        <dbReference type="ARBA" id="ARBA00023136"/>
    </source>
</evidence>
<evidence type="ECO:0000256" key="9">
    <source>
        <dbReference type="ARBA" id="ARBA00022989"/>
    </source>
</evidence>